<dbReference type="PANTHER" id="PTHR43420">
    <property type="entry name" value="ACETYLTRANSFERASE"/>
    <property type="match status" value="1"/>
</dbReference>
<dbReference type="Gene3D" id="3.40.630.30">
    <property type="match status" value="1"/>
</dbReference>
<evidence type="ECO:0000313" key="4">
    <source>
        <dbReference type="EMBL" id="WLD57419.1"/>
    </source>
</evidence>
<dbReference type="EMBL" id="CP101717">
    <property type="protein sequence ID" value="WLD57419.1"/>
    <property type="molecule type" value="Genomic_DNA"/>
</dbReference>
<dbReference type="AlphaFoldDB" id="A0AB38YEE2"/>
<proteinExistence type="predicted"/>
<dbReference type="PANTHER" id="PTHR43420:SF12">
    <property type="entry name" value="N-ACETYLTRANSFERASE DOMAIN-CONTAINING PROTEIN"/>
    <property type="match status" value="1"/>
</dbReference>
<dbReference type="CDD" id="cd04301">
    <property type="entry name" value="NAT_SF"/>
    <property type="match status" value="1"/>
</dbReference>
<accession>A0AB38YEE2</accession>
<dbReference type="InterPro" id="IPR000182">
    <property type="entry name" value="GNAT_dom"/>
</dbReference>
<evidence type="ECO:0000256" key="2">
    <source>
        <dbReference type="ARBA" id="ARBA00023315"/>
    </source>
</evidence>
<evidence type="ECO:0000256" key="1">
    <source>
        <dbReference type="ARBA" id="ARBA00022679"/>
    </source>
</evidence>
<dbReference type="GO" id="GO:0016747">
    <property type="term" value="F:acyltransferase activity, transferring groups other than amino-acyl groups"/>
    <property type="evidence" value="ECO:0007669"/>
    <property type="project" value="InterPro"/>
</dbReference>
<evidence type="ECO:0000259" key="3">
    <source>
        <dbReference type="PROSITE" id="PS51186"/>
    </source>
</evidence>
<gene>
    <name evidence="4" type="ORF">NFC81_11945</name>
</gene>
<name>A0AB38YEE2_9GAMM</name>
<dbReference type="InterPro" id="IPR016181">
    <property type="entry name" value="Acyl_CoA_acyltransferase"/>
</dbReference>
<keyword evidence="2" id="KW-0012">Acyltransferase</keyword>
<dbReference type="InterPro" id="IPR050680">
    <property type="entry name" value="YpeA/RimI_acetyltransf"/>
</dbReference>
<organism evidence="4">
    <name type="scientific">Salinispirillum sp. LH 10-3-1</name>
    <dbReference type="NCBI Taxonomy" id="2952525"/>
    <lineage>
        <taxon>Bacteria</taxon>
        <taxon>Pseudomonadati</taxon>
        <taxon>Pseudomonadota</taxon>
        <taxon>Gammaproteobacteria</taxon>
        <taxon>Oceanospirillales</taxon>
        <taxon>Saccharospirillaceae</taxon>
        <taxon>Salinispirillum</taxon>
    </lineage>
</organism>
<dbReference type="SUPFAM" id="SSF55729">
    <property type="entry name" value="Acyl-CoA N-acyltransferases (Nat)"/>
    <property type="match status" value="1"/>
</dbReference>
<dbReference type="Pfam" id="PF00583">
    <property type="entry name" value="Acetyltransf_1"/>
    <property type="match status" value="1"/>
</dbReference>
<sequence length="141" mass="16046">MDLRITAIQAEDTWPIRQFVLWPDQPISHCMLEDDAVGSHFGGYIDDRLVCVASLFPDGERIARLRKFATLPDYQHLGLGTQMLQHIIAELPRLNTTTLWCHARAAAMPFYQRFGFEPVGEAFNKGPVSYWRAELTIPAES</sequence>
<reference evidence="4" key="1">
    <citation type="submission" date="2022-07" db="EMBL/GenBank/DDBJ databases">
        <title>Complete genome sequence of Salinispirillum sp. LH10-3-1 capable of multiple carbohydrate inversion isolated from a soda lake.</title>
        <authorList>
            <person name="Liu J."/>
            <person name="Zhai Y."/>
            <person name="Zhang H."/>
            <person name="Yang H."/>
            <person name="Qu J."/>
            <person name="Li J."/>
        </authorList>
    </citation>
    <scope>NUCLEOTIDE SEQUENCE</scope>
    <source>
        <strain evidence="4">LH 10-3-1</strain>
    </source>
</reference>
<dbReference type="PROSITE" id="PS51186">
    <property type="entry name" value="GNAT"/>
    <property type="match status" value="1"/>
</dbReference>
<keyword evidence="1" id="KW-0808">Transferase</keyword>
<feature type="domain" description="N-acetyltransferase" evidence="3">
    <location>
        <begin position="1"/>
        <end position="138"/>
    </location>
</feature>
<dbReference type="RefSeq" id="WP_304994705.1">
    <property type="nucleotide sequence ID" value="NZ_CP101717.1"/>
</dbReference>
<protein>
    <submittedName>
        <fullName evidence="4">GNAT family N-acetyltransferase</fullName>
    </submittedName>
</protein>